<keyword evidence="4" id="KW-1185">Reference proteome</keyword>
<feature type="signal peptide" evidence="1">
    <location>
        <begin position="1"/>
        <end position="25"/>
    </location>
</feature>
<keyword evidence="1" id="KW-0732">Signal</keyword>
<dbReference type="PROSITE" id="PS50836">
    <property type="entry name" value="DOMON"/>
    <property type="match status" value="1"/>
</dbReference>
<dbReference type="PANTHER" id="PTHR46901">
    <property type="entry name" value="GH04942P"/>
    <property type="match status" value="1"/>
</dbReference>
<evidence type="ECO:0000256" key="1">
    <source>
        <dbReference type="SAM" id="SignalP"/>
    </source>
</evidence>
<gene>
    <name evidence="3" type="ORF">M427DRAFT_60248</name>
</gene>
<dbReference type="SMART" id="SM00664">
    <property type="entry name" value="DoH"/>
    <property type="match status" value="1"/>
</dbReference>
<feature type="domain" description="DOMON" evidence="2">
    <location>
        <begin position="32"/>
        <end position="159"/>
    </location>
</feature>
<dbReference type="Pfam" id="PF03351">
    <property type="entry name" value="DOMON"/>
    <property type="match status" value="1"/>
</dbReference>
<dbReference type="PANTHER" id="PTHR46901:SF2">
    <property type="entry name" value="GH04942P"/>
    <property type="match status" value="1"/>
</dbReference>
<evidence type="ECO:0000313" key="3">
    <source>
        <dbReference type="EMBL" id="KXS11797.1"/>
    </source>
</evidence>
<accession>A0A139A4R6</accession>
<sequence>MLARAIRVQLLVLVAFAALSTRTDAGKLCSAADPTFCCEVTKVTDGDISMTLTLTKTGLSWVAFGISPNASMIGTDAFIFWPNTTSTNNSLVVSNRKAVARVMPMEDGTPDVFLLPGSTYNPTTGQLVVNFARLGETGDDNDVDFKAGNQTYAFVYRVGTPPSPNTLATIEKHTFTDIVSGVFIEKLDDDDDMPKSSSSARPAATSAAPAASSAAATTAASPAAAATNTAGAKPGAATKLAASFGALAGIAAGAVVLL</sequence>
<dbReference type="InterPro" id="IPR045266">
    <property type="entry name" value="DOH_DOMON"/>
</dbReference>
<dbReference type="CDD" id="cd09631">
    <property type="entry name" value="DOMON_DOH"/>
    <property type="match status" value="1"/>
</dbReference>
<name>A0A139A4R6_GONPJ</name>
<feature type="chain" id="PRO_5007295951" description="DOMON domain-containing protein" evidence="1">
    <location>
        <begin position="26"/>
        <end position="258"/>
    </location>
</feature>
<dbReference type="Gene3D" id="2.60.40.1210">
    <property type="entry name" value="Cellobiose dehydrogenase, cytochrome domain"/>
    <property type="match status" value="1"/>
</dbReference>
<evidence type="ECO:0000259" key="2">
    <source>
        <dbReference type="PROSITE" id="PS50836"/>
    </source>
</evidence>
<dbReference type="EMBL" id="KQ965796">
    <property type="protein sequence ID" value="KXS11797.1"/>
    <property type="molecule type" value="Genomic_DNA"/>
</dbReference>
<evidence type="ECO:0000313" key="4">
    <source>
        <dbReference type="Proteomes" id="UP000070544"/>
    </source>
</evidence>
<dbReference type="SUPFAM" id="SSF49344">
    <property type="entry name" value="CBD9-like"/>
    <property type="match status" value="1"/>
</dbReference>
<proteinExistence type="predicted"/>
<dbReference type="InterPro" id="IPR005018">
    <property type="entry name" value="DOMON_domain"/>
</dbReference>
<dbReference type="Proteomes" id="UP000070544">
    <property type="component" value="Unassembled WGS sequence"/>
</dbReference>
<dbReference type="OrthoDB" id="19261at2759"/>
<protein>
    <recommendedName>
        <fullName evidence="2">DOMON domain-containing protein</fullName>
    </recommendedName>
</protein>
<dbReference type="AlphaFoldDB" id="A0A139A4R6"/>
<reference evidence="3 4" key="1">
    <citation type="journal article" date="2015" name="Genome Biol. Evol.">
        <title>Phylogenomic analyses indicate that early fungi evolved digesting cell walls of algal ancestors of land plants.</title>
        <authorList>
            <person name="Chang Y."/>
            <person name="Wang S."/>
            <person name="Sekimoto S."/>
            <person name="Aerts A.L."/>
            <person name="Choi C."/>
            <person name="Clum A."/>
            <person name="LaButti K.M."/>
            <person name="Lindquist E.A."/>
            <person name="Yee Ngan C."/>
            <person name="Ohm R.A."/>
            <person name="Salamov A.A."/>
            <person name="Grigoriev I.V."/>
            <person name="Spatafora J.W."/>
            <person name="Berbee M.L."/>
        </authorList>
    </citation>
    <scope>NUCLEOTIDE SEQUENCE [LARGE SCALE GENOMIC DNA]</scope>
    <source>
        <strain evidence="3 4">JEL478</strain>
    </source>
</reference>
<organism evidence="3 4">
    <name type="scientific">Gonapodya prolifera (strain JEL478)</name>
    <name type="common">Monoblepharis prolifera</name>
    <dbReference type="NCBI Taxonomy" id="1344416"/>
    <lineage>
        <taxon>Eukaryota</taxon>
        <taxon>Fungi</taxon>
        <taxon>Fungi incertae sedis</taxon>
        <taxon>Chytridiomycota</taxon>
        <taxon>Chytridiomycota incertae sedis</taxon>
        <taxon>Monoblepharidomycetes</taxon>
        <taxon>Monoblepharidales</taxon>
        <taxon>Gonapodyaceae</taxon>
        <taxon>Gonapodya</taxon>
    </lineage>
</organism>